<gene>
    <name evidence="2" type="ORF">PHYBLDRAFT_148184</name>
</gene>
<accession>A0A167LRZ0</accession>
<dbReference type="OrthoDB" id="3909530at2759"/>
<protein>
    <submittedName>
        <fullName evidence="2">Uncharacterized protein</fullName>
    </submittedName>
</protein>
<dbReference type="Proteomes" id="UP000077315">
    <property type="component" value="Unassembled WGS sequence"/>
</dbReference>
<dbReference type="GeneID" id="28992939"/>
<evidence type="ECO:0000313" key="3">
    <source>
        <dbReference type="Proteomes" id="UP000077315"/>
    </source>
</evidence>
<evidence type="ECO:0000313" key="2">
    <source>
        <dbReference type="EMBL" id="OAD70969.1"/>
    </source>
</evidence>
<dbReference type="RefSeq" id="XP_018289009.1">
    <property type="nucleotide sequence ID" value="XM_018432033.1"/>
</dbReference>
<dbReference type="AlphaFoldDB" id="A0A167LRZ0"/>
<organism evidence="2 3">
    <name type="scientific">Phycomyces blakesleeanus (strain ATCC 8743b / DSM 1359 / FGSC 10004 / NBRC 33097 / NRRL 1555)</name>
    <dbReference type="NCBI Taxonomy" id="763407"/>
    <lineage>
        <taxon>Eukaryota</taxon>
        <taxon>Fungi</taxon>
        <taxon>Fungi incertae sedis</taxon>
        <taxon>Mucoromycota</taxon>
        <taxon>Mucoromycotina</taxon>
        <taxon>Mucoromycetes</taxon>
        <taxon>Mucorales</taxon>
        <taxon>Phycomycetaceae</taxon>
        <taxon>Phycomyces</taxon>
    </lineage>
</organism>
<dbReference type="VEuPathDB" id="FungiDB:PHYBLDRAFT_148184"/>
<evidence type="ECO:0000256" key="1">
    <source>
        <dbReference type="SAM" id="MobiDB-lite"/>
    </source>
</evidence>
<feature type="region of interest" description="Disordered" evidence="1">
    <location>
        <begin position="173"/>
        <end position="192"/>
    </location>
</feature>
<proteinExistence type="predicted"/>
<keyword evidence="3" id="KW-1185">Reference proteome</keyword>
<reference evidence="3" key="1">
    <citation type="submission" date="2015-06" db="EMBL/GenBank/DDBJ databases">
        <title>Expansion of signal transduction pathways in fungi by whole-genome duplication.</title>
        <authorList>
            <consortium name="DOE Joint Genome Institute"/>
            <person name="Corrochano L.M."/>
            <person name="Kuo A."/>
            <person name="Marcet-Houben M."/>
            <person name="Polaino S."/>
            <person name="Salamov A."/>
            <person name="Villalobos J.M."/>
            <person name="Alvarez M.I."/>
            <person name="Avalos J."/>
            <person name="Benito E.P."/>
            <person name="Benoit I."/>
            <person name="Burger G."/>
            <person name="Camino L.P."/>
            <person name="Canovas D."/>
            <person name="Cerda-Olmedo E."/>
            <person name="Cheng J.-F."/>
            <person name="Dominguez A."/>
            <person name="Elias M."/>
            <person name="Eslava A.P."/>
            <person name="Glaser F."/>
            <person name="Grimwood J."/>
            <person name="Gutierrez G."/>
            <person name="Heitman J."/>
            <person name="Henrissat B."/>
            <person name="Iturriaga E.A."/>
            <person name="Lang B.F."/>
            <person name="Lavin J.L."/>
            <person name="Lee S."/>
            <person name="Li W."/>
            <person name="Lindquist E."/>
            <person name="Lopez-Garcia S."/>
            <person name="Luque E.M."/>
            <person name="Marcos A.T."/>
            <person name="Martin J."/>
            <person name="McCluskey K."/>
            <person name="Medina H.R."/>
            <person name="Miralles-Duran A."/>
            <person name="Miyazaki A."/>
            <person name="Munoz-Torres E."/>
            <person name="Oguiza J.A."/>
            <person name="Ohm R."/>
            <person name="Olmedo M."/>
            <person name="Orejas M."/>
            <person name="Ortiz-Castellanos L."/>
            <person name="Pisabarro A.G."/>
            <person name="Rodriguez-Romero J."/>
            <person name="Ruiz-Herrera J."/>
            <person name="Ruiz-Vazquez R."/>
            <person name="Sanz C."/>
            <person name="Schackwitz W."/>
            <person name="Schmutz J."/>
            <person name="Shahriari M."/>
            <person name="Shelest E."/>
            <person name="Silva-Franco F."/>
            <person name="Soanes D."/>
            <person name="Syed K."/>
            <person name="Tagua V.G."/>
            <person name="Talbot N.J."/>
            <person name="Thon M."/>
            <person name="De vries R.P."/>
            <person name="Wiebenga A."/>
            <person name="Yadav J.S."/>
            <person name="Braun E.L."/>
            <person name="Baker S."/>
            <person name="Garre V."/>
            <person name="Horwitz B."/>
            <person name="Torres-Martinez S."/>
            <person name="Idnurm A."/>
            <person name="Herrera-Estrella A."/>
            <person name="Gabaldon T."/>
            <person name="Grigoriev I.V."/>
        </authorList>
    </citation>
    <scope>NUCLEOTIDE SEQUENCE [LARGE SCALE GENOMIC DNA]</scope>
    <source>
        <strain evidence="3">NRRL 1555(-)</strain>
    </source>
</reference>
<name>A0A167LRZ0_PHYB8</name>
<dbReference type="EMBL" id="KV440987">
    <property type="protein sequence ID" value="OAD70969.1"/>
    <property type="molecule type" value="Genomic_DNA"/>
</dbReference>
<dbReference type="InParanoid" id="A0A167LRZ0"/>
<sequence>MREPRDPLLKGSARRFNDQLFLNPKVRDDSQSFVRLSDQPKLDLVLIESRLLPTSSQQSHILAVTIQSVVATGGVNSSLMSNSYRAQSPARHSFKRLPKLLSQGYRLVDYVSVARVRPRTSKGITDLLLPNFILLSAGSFSKKTEKPKLNPTKKLVCLFSKIRSRSLSELTRQITPRTKNGHAPPPIKSRKSFQSVNPSYVWTW</sequence>